<evidence type="ECO:0000313" key="3">
    <source>
        <dbReference type="Proteomes" id="UP000199520"/>
    </source>
</evidence>
<accession>A0A1I4GPY5</accession>
<dbReference type="OrthoDB" id="9802175at2"/>
<sequence>MPKILDQPRYKCALGAMQTVHSITKALPILHSGPGCADKLSGSQGGSGHFAPRIFPCTNLNEKDVIFGGEEGLRDVIANALKIVNADLYVVLSGCSSEIVGDDMQEVVRSFKNAEKPVVFASTAGFKGNNFLGHEWVIQAIIEQYLKPADKKTKGLVNIWASVPQHDPFWYGNLFELENLITQLGLTPNTIFGYDRGIKNIDKIPEAEFNLLVSPWVGLSNVKLLEEKFQTPYLHLPTLPIGAFETSKFLREVGNFAGIDKEKVEDIITENEKKYYYFIERFADVFLETRIMAKRFVVISDAQYSLAITKFLVNDVGLFPSKQYITDNAPEEYQEAIKGYFKELNWNIEAEVAFLSDGHLIQDEIKETYFSGYPLIIGSSWDKKVAEQTQAHYLSVSWPVNERLVINSSYVGYGGGLKLLEDIYSVVLTRFN</sequence>
<reference evidence="3" key="1">
    <citation type="submission" date="2016-10" db="EMBL/GenBank/DDBJ databases">
        <authorList>
            <person name="Varghese N."/>
            <person name="Submissions S."/>
        </authorList>
    </citation>
    <scope>NUCLEOTIDE SEQUENCE [LARGE SCALE GENOMIC DNA]</scope>
    <source>
        <strain evidence="3">DSM 13327</strain>
    </source>
</reference>
<name>A0A1I4GPY5_9FIRM</name>
<organism evidence="2 3">
    <name type="scientific">Pelosinus propionicus DSM 13327</name>
    <dbReference type="NCBI Taxonomy" id="1123291"/>
    <lineage>
        <taxon>Bacteria</taxon>
        <taxon>Bacillati</taxon>
        <taxon>Bacillota</taxon>
        <taxon>Negativicutes</taxon>
        <taxon>Selenomonadales</taxon>
        <taxon>Sporomusaceae</taxon>
        <taxon>Pelosinus</taxon>
    </lineage>
</organism>
<dbReference type="Pfam" id="PF00148">
    <property type="entry name" value="Oxidored_nitro"/>
    <property type="match status" value="1"/>
</dbReference>
<gene>
    <name evidence="2" type="ORF">SAMN04490355_100171</name>
</gene>
<dbReference type="InterPro" id="IPR050152">
    <property type="entry name" value="ChlB/BchB/BchZ"/>
</dbReference>
<dbReference type="RefSeq" id="WP_090931822.1">
    <property type="nucleotide sequence ID" value="NZ_FOTS01000001.1"/>
</dbReference>
<proteinExistence type="predicted"/>
<keyword evidence="3" id="KW-1185">Reference proteome</keyword>
<dbReference type="InterPro" id="IPR000510">
    <property type="entry name" value="Nase/OxRdtase_comp1"/>
</dbReference>
<dbReference type="AlphaFoldDB" id="A0A1I4GPY5"/>
<dbReference type="EMBL" id="FOTS01000001">
    <property type="protein sequence ID" value="SFL31550.1"/>
    <property type="molecule type" value="Genomic_DNA"/>
</dbReference>
<dbReference type="GO" id="GO:0016491">
    <property type="term" value="F:oxidoreductase activity"/>
    <property type="evidence" value="ECO:0007669"/>
    <property type="project" value="InterPro"/>
</dbReference>
<evidence type="ECO:0000259" key="1">
    <source>
        <dbReference type="Pfam" id="PF00148"/>
    </source>
</evidence>
<protein>
    <submittedName>
        <fullName evidence="2">Nitrogenase molybdenum-iron protein beta chain</fullName>
    </submittedName>
</protein>
<dbReference type="SUPFAM" id="SSF53807">
    <property type="entry name" value="Helical backbone' metal receptor"/>
    <property type="match status" value="1"/>
</dbReference>
<dbReference type="Gene3D" id="3.40.50.1980">
    <property type="entry name" value="Nitrogenase molybdenum iron protein domain"/>
    <property type="match status" value="3"/>
</dbReference>
<dbReference type="Proteomes" id="UP000199520">
    <property type="component" value="Unassembled WGS sequence"/>
</dbReference>
<feature type="domain" description="Nitrogenase/oxidoreductase component 1" evidence="1">
    <location>
        <begin position="13"/>
        <end position="427"/>
    </location>
</feature>
<dbReference type="STRING" id="1123291.SAMN04490355_100171"/>
<evidence type="ECO:0000313" key="2">
    <source>
        <dbReference type="EMBL" id="SFL31550.1"/>
    </source>
</evidence>
<dbReference type="PANTHER" id="PTHR33712:SF7">
    <property type="entry name" value="LIGHT-INDEPENDENT PROTOCHLOROPHYLLIDE REDUCTASE SUBUNIT B"/>
    <property type="match status" value="1"/>
</dbReference>
<dbReference type="PANTHER" id="PTHR33712">
    <property type="entry name" value="LIGHT-INDEPENDENT PROTOCHLOROPHYLLIDE REDUCTASE SUBUNIT B"/>
    <property type="match status" value="1"/>
</dbReference>